<dbReference type="Gene3D" id="2.40.340.10">
    <property type="entry name" value="MoeA, C-terminal, domain IV"/>
    <property type="match status" value="1"/>
</dbReference>
<gene>
    <name evidence="12" type="ORF">APZ16_05720</name>
</gene>
<evidence type="ECO:0000256" key="1">
    <source>
        <dbReference type="ARBA" id="ARBA00001946"/>
    </source>
</evidence>
<reference evidence="12 13" key="1">
    <citation type="journal article" date="2016" name="Nat. Microbiol.">
        <title>Genomic inference of the metabolism of cosmopolitan subsurface Archaea, Hadesarchaea.</title>
        <authorList>
            <person name="Baker B.J."/>
            <person name="Saw J.H."/>
            <person name="Lind A.E."/>
            <person name="Lazar C.S."/>
            <person name="Hinrichs K.-U."/>
            <person name="Teske A.P."/>
            <person name="Ettema T.J."/>
        </authorList>
    </citation>
    <scope>NUCLEOTIDE SEQUENCE [LARGE SCALE GENOMIC DNA]</scope>
</reference>
<evidence type="ECO:0000256" key="2">
    <source>
        <dbReference type="ARBA" id="ARBA00005046"/>
    </source>
</evidence>
<dbReference type="SUPFAM" id="SSF53218">
    <property type="entry name" value="Molybdenum cofactor biosynthesis proteins"/>
    <property type="match status" value="1"/>
</dbReference>
<dbReference type="FunFam" id="3.40.980.10:FF:000004">
    <property type="entry name" value="Molybdopterin molybdenumtransferase"/>
    <property type="match status" value="1"/>
</dbReference>
<keyword evidence="9" id="KW-0501">Molybdenum cofactor biosynthesis</keyword>
<evidence type="ECO:0000256" key="7">
    <source>
        <dbReference type="ARBA" id="ARBA00022723"/>
    </source>
</evidence>
<evidence type="ECO:0000259" key="11">
    <source>
        <dbReference type="SMART" id="SM00852"/>
    </source>
</evidence>
<dbReference type="InterPro" id="IPR036688">
    <property type="entry name" value="MoeA_C_domain_IV_sf"/>
</dbReference>
<comment type="caution">
    <text evidence="12">The sequence shown here is derived from an EMBL/GenBank/DDBJ whole genome shotgun (WGS) entry which is preliminary data.</text>
</comment>
<keyword evidence="6" id="KW-0808">Transferase</keyword>
<dbReference type="PANTHER" id="PTHR10192">
    <property type="entry name" value="MOLYBDOPTERIN BIOSYNTHESIS PROTEIN"/>
    <property type="match status" value="1"/>
</dbReference>
<dbReference type="GO" id="GO:0006777">
    <property type="term" value="P:Mo-molybdopterin cofactor biosynthetic process"/>
    <property type="evidence" value="ECO:0007669"/>
    <property type="project" value="UniProtKB-KW"/>
</dbReference>
<evidence type="ECO:0000313" key="12">
    <source>
        <dbReference type="EMBL" id="KUO41081.1"/>
    </source>
</evidence>
<dbReference type="Pfam" id="PF03453">
    <property type="entry name" value="MoeA_N"/>
    <property type="match status" value="1"/>
</dbReference>
<dbReference type="InterPro" id="IPR036135">
    <property type="entry name" value="MoeA_linker/N_sf"/>
</dbReference>
<evidence type="ECO:0000256" key="3">
    <source>
        <dbReference type="ARBA" id="ARBA00010763"/>
    </source>
</evidence>
<dbReference type="GO" id="GO:0061599">
    <property type="term" value="F:molybdopterin molybdotransferase activity"/>
    <property type="evidence" value="ECO:0007669"/>
    <property type="project" value="UniProtKB-EC"/>
</dbReference>
<dbReference type="Gene3D" id="3.40.980.10">
    <property type="entry name" value="MoaB/Mog-like domain"/>
    <property type="match status" value="1"/>
</dbReference>
<dbReference type="InterPro" id="IPR005110">
    <property type="entry name" value="MoeA_linker/N"/>
</dbReference>
<evidence type="ECO:0000256" key="5">
    <source>
        <dbReference type="ARBA" id="ARBA00022505"/>
    </source>
</evidence>
<dbReference type="GO" id="GO:0005737">
    <property type="term" value="C:cytoplasm"/>
    <property type="evidence" value="ECO:0007669"/>
    <property type="project" value="TreeGrafter"/>
</dbReference>
<organism evidence="12 13">
    <name type="scientific">Hadarchaeum yellowstonense</name>
    <dbReference type="NCBI Taxonomy" id="1776334"/>
    <lineage>
        <taxon>Archaea</taxon>
        <taxon>Methanobacteriati</taxon>
        <taxon>Candidatus Hadarchaeota</taxon>
        <taxon>Candidatus Hadarchaeia</taxon>
        <taxon>Candidatus Hadarchaeales</taxon>
        <taxon>Candidatus Hadarchaeaceae</taxon>
        <taxon>Candidatus Hadarchaeum</taxon>
    </lineage>
</organism>
<feature type="domain" description="MoaB/Mog" evidence="11">
    <location>
        <begin position="186"/>
        <end position="325"/>
    </location>
</feature>
<name>A0A147JX46_HADYE</name>
<proteinExistence type="inferred from homology"/>
<dbReference type="CDD" id="cd00887">
    <property type="entry name" value="MoeA"/>
    <property type="match status" value="1"/>
</dbReference>
<dbReference type="InterPro" id="IPR005111">
    <property type="entry name" value="MoeA_C_domain_IV"/>
</dbReference>
<evidence type="ECO:0000256" key="6">
    <source>
        <dbReference type="ARBA" id="ARBA00022679"/>
    </source>
</evidence>
<dbReference type="FunFam" id="2.40.340.10:FF:000005">
    <property type="entry name" value="Molybdopterin molybdenumtransferase MoeA"/>
    <property type="match status" value="1"/>
</dbReference>
<dbReference type="Pfam" id="PF00994">
    <property type="entry name" value="MoCF_biosynth"/>
    <property type="match status" value="1"/>
</dbReference>
<dbReference type="PANTHER" id="PTHR10192:SF5">
    <property type="entry name" value="GEPHYRIN"/>
    <property type="match status" value="1"/>
</dbReference>
<keyword evidence="8" id="KW-0460">Magnesium</keyword>
<dbReference type="Pfam" id="PF03454">
    <property type="entry name" value="MoeA_C"/>
    <property type="match status" value="1"/>
</dbReference>
<dbReference type="Gene3D" id="3.90.105.10">
    <property type="entry name" value="Molybdopterin biosynthesis moea protein, domain 2"/>
    <property type="match status" value="1"/>
</dbReference>
<evidence type="ECO:0000256" key="8">
    <source>
        <dbReference type="ARBA" id="ARBA00022842"/>
    </source>
</evidence>
<dbReference type="AlphaFoldDB" id="A0A147JX46"/>
<dbReference type="InterPro" id="IPR038987">
    <property type="entry name" value="MoeA-like"/>
</dbReference>
<sequence length="414" mass="43951">MFDFPRVVTLEAARAALNKNWRPKPRDVVIPASLGVGRVISEEVISKIDVPPFDRAAYDGYAVRASDTFGAAEDSPVTLDLAGRIMAGTWPRMRLRSGSCAEITTGAPLPRGADAVVMSEYAVAAEGEVTVYRAVAPGENVTKRGSDIKKGQVVIKRLKRLNHLDVAVLAAVGVEKIRVRDKPKVAIISNGSELVKPGEKLKPGKIYDVNGTSLREAVRACGAEPVFLGIVPDRAPAIRRAVKRALGIADVVLISGGSSVGAGDISPKAIASLGKPGVIVHGIAIKPGKPTFIAVVKNKPVFGLPGYPVSALMVFDQLVADYLHELSGVPRGRRSTISAKLAARVLSARGRRELIPVRLLEKNGEKFAEPILKGSGAITSLSTADGYIEVPLEREMVEEGEVVEVKLFEGIDGV</sequence>
<dbReference type="UniPathway" id="UPA00344"/>
<dbReference type="EMBL" id="LQMQ01000028">
    <property type="protein sequence ID" value="KUO41081.1"/>
    <property type="molecule type" value="Genomic_DNA"/>
</dbReference>
<dbReference type="InterPro" id="IPR001453">
    <property type="entry name" value="MoaB/Mog_dom"/>
</dbReference>
<keyword evidence="5" id="KW-0500">Molybdenum</keyword>
<dbReference type="SUPFAM" id="SSF63867">
    <property type="entry name" value="MoeA C-terminal domain-like"/>
    <property type="match status" value="1"/>
</dbReference>
<dbReference type="SUPFAM" id="SSF63882">
    <property type="entry name" value="MoeA N-terminal region -like"/>
    <property type="match status" value="1"/>
</dbReference>
<dbReference type="STRING" id="1776334.APZ16_05720"/>
<evidence type="ECO:0000256" key="9">
    <source>
        <dbReference type="ARBA" id="ARBA00023150"/>
    </source>
</evidence>
<dbReference type="Gene3D" id="2.170.190.11">
    <property type="entry name" value="Molybdopterin biosynthesis moea protein, domain 3"/>
    <property type="match status" value="1"/>
</dbReference>
<comment type="cofactor">
    <cofactor evidence="1">
        <name>Mg(2+)</name>
        <dbReference type="ChEBI" id="CHEBI:18420"/>
    </cofactor>
</comment>
<dbReference type="InterPro" id="IPR008284">
    <property type="entry name" value="MoCF_biosynth_CS"/>
</dbReference>
<dbReference type="PROSITE" id="PS01079">
    <property type="entry name" value="MOCF_BIOSYNTHESIS_2"/>
    <property type="match status" value="1"/>
</dbReference>
<comment type="similarity">
    <text evidence="3">Belongs to the MoeA family.</text>
</comment>
<keyword evidence="7" id="KW-0479">Metal-binding</keyword>
<dbReference type="InterPro" id="IPR036425">
    <property type="entry name" value="MoaB/Mog-like_dom_sf"/>
</dbReference>
<dbReference type="FunFam" id="2.170.190.11:FF:000001">
    <property type="entry name" value="Molybdopterin molybdenumtransferase"/>
    <property type="match status" value="1"/>
</dbReference>
<dbReference type="NCBIfam" id="TIGR00177">
    <property type="entry name" value="molyb_syn"/>
    <property type="match status" value="1"/>
</dbReference>
<dbReference type="Proteomes" id="UP000074294">
    <property type="component" value="Unassembled WGS sequence"/>
</dbReference>
<accession>A0A147JX46</accession>
<comment type="pathway">
    <text evidence="2">Cofactor biosynthesis; molybdopterin biosynthesis.</text>
</comment>
<protein>
    <recommendedName>
        <fullName evidence="4">molybdopterin molybdotransferase</fullName>
        <ecNumber evidence="4">2.10.1.1</ecNumber>
    </recommendedName>
</protein>
<dbReference type="SMART" id="SM00852">
    <property type="entry name" value="MoCF_biosynth"/>
    <property type="match status" value="1"/>
</dbReference>
<dbReference type="NCBIfam" id="NF045515">
    <property type="entry name" value="Glp_gephyrin"/>
    <property type="match status" value="1"/>
</dbReference>
<comment type="catalytic activity">
    <reaction evidence="10">
        <text>adenylyl-molybdopterin + molybdate = Mo-molybdopterin + AMP + H(+)</text>
        <dbReference type="Rhea" id="RHEA:35047"/>
        <dbReference type="ChEBI" id="CHEBI:15378"/>
        <dbReference type="ChEBI" id="CHEBI:36264"/>
        <dbReference type="ChEBI" id="CHEBI:62727"/>
        <dbReference type="ChEBI" id="CHEBI:71302"/>
        <dbReference type="ChEBI" id="CHEBI:456215"/>
        <dbReference type="EC" id="2.10.1.1"/>
    </reaction>
</comment>
<evidence type="ECO:0000256" key="10">
    <source>
        <dbReference type="ARBA" id="ARBA00047317"/>
    </source>
</evidence>
<evidence type="ECO:0000256" key="4">
    <source>
        <dbReference type="ARBA" id="ARBA00013269"/>
    </source>
</evidence>
<dbReference type="GO" id="GO:0046872">
    <property type="term" value="F:metal ion binding"/>
    <property type="evidence" value="ECO:0007669"/>
    <property type="project" value="UniProtKB-KW"/>
</dbReference>
<dbReference type="EC" id="2.10.1.1" evidence="4"/>
<evidence type="ECO:0000313" key="13">
    <source>
        <dbReference type="Proteomes" id="UP000074294"/>
    </source>
</evidence>